<dbReference type="EMBL" id="JAUTXU010000127">
    <property type="protein sequence ID" value="KAK3705720.1"/>
    <property type="molecule type" value="Genomic_DNA"/>
</dbReference>
<protein>
    <submittedName>
        <fullName evidence="1">Uncharacterized protein</fullName>
    </submittedName>
</protein>
<accession>A0ACC3MX83</accession>
<organism evidence="1 2">
    <name type="scientific">Vermiconidia calcicola</name>
    <dbReference type="NCBI Taxonomy" id="1690605"/>
    <lineage>
        <taxon>Eukaryota</taxon>
        <taxon>Fungi</taxon>
        <taxon>Dikarya</taxon>
        <taxon>Ascomycota</taxon>
        <taxon>Pezizomycotina</taxon>
        <taxon>Dothideomycetes</taxon>
        <taxon>Dothideomycetidae</taxon>
        <taxon>Mycosphaerellales</taxon>
        <taxon>Extremaceae</taxon>
        <taxon>Vermiconidia</taxon>
    </lineage>
</organism>
<evidence type="ECO:0000313" key="1">
    <source>
        <dbReference type="EMBL" id="KAK3705720.1"/>
    </source>
</evidence>
<sequence length="775" mass="83656">MHRVKNIEYDDDDLYAEDEEADGEEEQAYTDEDRQNFDDLTPVVRAELNEAGLQASDREIEEALYYYYWDVVKSVVHLKNTRTSRPRQQQAKKEKAKSKFDQAAERSASKTGRSSSPPLPAAAWFDGIPWSTVPPELEGYLIPVDPPRARSKLLGGSSKLAKLAEERRKKAASSQTAQPVPDTRLSSLDRLSKPKDTKENVLPQHMKQEPKKYPIRKKRELTPPPKEPSPPPEEEPKEELPNLRASPTEFACTLSTPTSQAARASSMTLGDLFGSSTNEENTFKGPSPDDTILRAQQHSKDNAKATKQSANGIAKKTEALKLDQTPSPATPTQPKIKSKGLDVPKLWVDGKAKRKPAAAFVVIGHVDHGKSTLMGRLLLDTGAVSQRDIDKYKKQATELGKASFALAWVMDTGSEERERGVTVDIAQHHFSTNKVDFTILDAPGHRDFVPNMIGGASMADLAVLVVDANQLESGMKGQTREHILLAKACGLKRIVVAVNKLDSSSPPWEEATFKNVKDEVTKLLTATGFATEDIAFVPCSGLNGQNVVKPVPSNGETGWVASSSSTLLQELERSASGNIAEATIKASLRMQIADVFRGGITNPLSVSGRIAAGNVQVGDSVVIQPSGETAAVRGIEANSDGVEWAVASQLCTLHLTDIEPQHLRAGDVLCGASKPVPVVKSFVLQIQALESILPQGVDVHVGRLHASGSIAALITTLDTQGELLKKKPRVIKAGQRANVNVTLSDGGAPLEVGDRVILRANGSTVAAGKVERTGS</sequence>
<evidence type="ECO:0000313" key="2">
    <source>
        <dbReference type="Proteomes" id="UP001281147"/>
    </source>
</evidence>
<dbReference type="Proteomes" id="UP001281147">
    <property type="component" value="Unassembled WGS sequence"/>
</dbReference>
<proteinExistence type="predicted"/>
<gene>
    <name evidence="1" type="ORF">LTR37_013163</name>
</gene>
<name>A0ACC3MX83_9PEZI</name>
<keyword evidence="2" id="KW-1185">Reference proteome</keyword>
<reference evidence="1" key="1">
    <citation type="submission" date="2023-07" db="EMBL/GenBank/DDBJ databases">
        <title>Black Yeasts Isolated from many extreme environments.</title>
        <authorList>
            <person name="Coleine C."/>
            <person name="Stajich J.E."/>
            <person name="Selbmann L."/>
        </authorList>
    </citation>
    <scope>NUCLEOTIDE SEQUENCE</scope>
    <source>
        <strain evidence="1">CCFEE 5714</strain>
    </source>
</reference>
<comment type="caution">
    <text evidence="1">The sequence shown here is derived from an EMBL/GenBank/DDBJ whole genome shotgun (WGS) entry which is preliminary data.</text>
</comment>